<protein>
    <submittedName>
        <fullName evidence="1">Uncharacterized protein</fullName>
    </submittedName>
</protein>
<dbReference type="EMBL" id="JADCNM010000004">
    <property type="protein sequence ID" value="KAG0486150.1"/>
    <property type="molecule type" value="Genomic_DNA"/>
</dbReference>
<evidence type="ECO:0000313" key="2">
    <source>
        <dbReference type="Proteomes" id="UP000639772"/>
    </source>
</evidence>
<proteinExistence type="predicted"/>
<dbReference type="AlphaFoldDB" id="A0A835RDR5"/>
<accession>A0A835RDR5</accession>
<dbReference type="Proteomes" id="UP000639772">
    <property type="component" value="Unassembled WGS sequence"/>
</dbReference>
<name>A0A835RDR5_VANPL</name>
<organism evidence="1 2">
    <name type="scientific">Vanilla planifolia</name>
    <name type="common">Vanilla</name>
    <dbReference type="NCBI Taxonomy" id="51239"/>
    <lineage>
        <taxon>Eukaryota</taxon>
        <taxon>Viridiplantae</taxon>
        <taxon>Streptophyta</taxon>
        <taxon>Embryophyta</taxon>
        <taxon>Tracheophyta</taxon>
        <taxon>Spermatophyta</taxon>
        <taxon>Magnoliopsida</taxon>
        <taxon>Liliopsida</taxon>
        <taxon>Asparagales</taxon>
        <taxon>Orchidaceae</taxon>
        <taxon>Vanilloideae</taxon>
        <taxon>Vanilleae</taxon>
        <taxon>Vanilla</taxon>
    </lineage>
</organism>
<comment type="caution">
    <text evidence="1">The sequence shown here is derived from an EMBL/GenBank/DDBJ whole genome shotgun (WGS) entry which is preliminary data.</text>
</comment>
<gene>
    <name evidence="1" type="ORF">HPP92_008245</name>
</gene>
<reference evidence="1 2" key="1">
    <citation type="journal article" date="2020" name="Nat. Food">
        <title>A phased Vanilla planifolia genome enables genetic improvement of flavour and production.</title>
        <authorList>
            <person name="Hasing T."/>
            <person name="Tang H."/>
            <person name="Brym M."/>
            <person name="Khazi F."/>
            <person name="Huang T."/>
            <person name="Chambers A.H."/>
        </authorList>
    </citation>
    <scope>NUCLEOTIDE SEQUENCE [LARGE SCALE GENOMIC DNA]</scope>
    <source>
        <tissue evidence="1">Leaf</tissue>
    </source>
</reference>
<sequence length="99" mass="11022">MGRTEKAGDAVNLLNFAGPRSLAELRGARADGIKNIDSISSLEPESKKHLKEAELPGYDVSISFEGSKTFSILRLKKRCLSLKIEQCWLLATTEKKRMK</sequence>
<evidence type="ECO:0000313" key="1">
    <source>
        <dbReference type="EMBL" id="KAG0486150.1"/>
    </source>
</evidence>